<reference evidence="1 2" key="1">
    <citation type="journal article" date="2024" name="Commun. Biol.">
        <title>Comparative genomic analysis of thermophilic fungi reveals convergent evolutionary adaptations and gene losses.</title>
        <authorList>
            <person name="Steindorff A.S."/>
            <person name="Aguilar-Pontes M.V."/>
            <person name="Robinson A.J."/>
            <person name="Andreopoulos B."/>
            <person name="LaButti K."/>
            <person name="Kuo A."/>
            <person name="Mondo S."/>
            <person name="Riley R."/>
            <person name="Otillar R."/>
            <person name="Haridas S."/>
            <person name="Lipzen A."/>
            <person name="Grimwood J."/>
            <person name="Schmutz J."/>
            <person name="Clum A."/>
            <person name="Reid I.D."/>
            <person name="Moisan M.C."/>
            <person name="Butler G."/>
            <person name="Nguyen T.T.M."/>
            <person name="Dewar K."/>
            <person name="Conant G."/>
            <person name="Drula E."/>
            <person name="Henrissat B."/>
            <person name="Hansel C."/>
            <person name="Singer S."/>
            <person name="Hutchinson M.I."/>
            <person name="de Vries R.P."/>
            <person name="Natvig D.O."/>
            <person name="Powell A.J."/>
            <person name="Tsang A."/>
            <person name="Grigoriev I.V."/>
        </authorList>
    </citation>
    <scope>NUCLEOTIDE SEQUENCE [LARGE SCALE GENOMIC DNA]</scope>
    <source>
        <strain evidence="1 2">CBS 494.80</strain>
    </source>
</reference>
<accession>A0ABR4CNF4</accession>
<comment type="caution">
    <text evidence="1">The sequence shown here is derived from an EMBL/GenBank/DDBJ whole genome shotgun (WGS) entry which is preliminary data.</text>
</comment>
<organism evidence="1 2">
    <name type="scientific">Oculimacula yallundae</name>
    <dbReference type="NCBI Taxonomy" id="86028"/>
    <lineage>
        <taxon>Eukaryota</taxon>
        <taxon>Fungi</taxon>
        <taxon>Dikarya</taxon>
        <taxon>Ascomycota</taxon>
        <taxon>Pezizomycotina</taxon>
        <taxon>Leotiomycetes</taxon>
        <taxon>Helotiales</taxon>
        <taxon>Ploettnerulaceae</taxon>
        <taxon>Oculimacula</taxon>
    </lineage>
</organism>
<sequence>MPLIVFRRIFGSP</sequence>
<evidence type="ECO:0000313" key="1">
    <source>
        <dbReference type="EMBL" id="KAL2071057.1"/>
    </source>
</evidence>
<name>A0ABR4CNF4_9HELO</name>
<dbReference type="Proteomes" id="UP001595075">
    <property type="component" value="Unassembled WGS sequence"/>
</dbReference>
<dbReference type="EMBL" id="JAZHXI010000005">
    <property type="protein sequence ID" value="KAL2071057.1"/>
    <property type="molecule type" value="Genomic_DNA"/>
</dbReference>
<evidence type="ECO:0000313" key="2">
    <source>
        <dbReference type="Proteomes" id="UP001595075"/>
    </source>
</evidence>
<protein>
    <submittedName>
        <fullName evidence="1">Uncharacterized protein</fullName>
    </submittedName>
</protein>
<proteinExistence type="predicted"/>
<keyword evidence="2" id="KW-1185">Reference proteome</keyword>
<gene>
    <name evidence="1" type="ORF">VTL71DRAFT_12292</name>
</gene>